<proteinExistence type="predicted"/>
<dbReference type="PROSITE" id="PS51257">
    <property type="entry name" value="PROKAR_LIPOPROTEIN"/>
    <property type="match status" value="1"/>
</dbReference>
<dbReference type="GO" id="GO:0016020">
    <property type="term" value="C:membrane"/>
    <property type="evidence" value="ECO:0007669"/>
    <property type="project" value="InterPro"/>
</dbReference>
<organism evidence="1">
    <name type="scientific">mine drainage metagenome</name>
    <dbReference type="NCBI Taxonomy" id="410659"/>
    <lineage>
        <taxon>unclassified sequences</taxon>
        <taxon>metagenomes</taxon>
        <taxon>ecological metagenomes</taxon>
    </lineage>
</organism>
<dbReference type="Pfam" id="PF02321">
    <property type="entry name" value="OEP"/>
    <property type="match status" value="2"/>
</dbReference>
<gene>
    <name evidence="1" type="ORF">CARN7_0192</name>
</gene>
<keyword evidence="1" id="KW-0449">Lipoprotein</keyword>
<dbReference type="SUPFAM" id="SSF56954">
    <property type="entry name" value="Outer membrane efflux proteins (OEP)"/>
    <property type="match status" value="1"/>
</dbReference>
<dbReference type="GO" id="GO:0015562">
    <property type="term" value="F:efflux transmembrane transporter activity"/>
    <property type="evidence" value="ECO:0007669"/>
    <property type="project" value="InterPro"/>
</dbReference>
<comment type="caution">
    <text evidence="1">The sequence shown here is derived from an EMBL/GenBank/DDBJ whole genome shotgun (WGS) entry which is preliminary data.</text>
</comment>
<sequence>MKTVRFTISLLALASLSACALGPDYQRPAVITPKNYGEAVGNWQPAVPKDHLPRGAWWDIYHDDVLDTLEVQVSVNNQNIKVAEAQYQEAKALLDASLAAYWPTLQAGASSNLSHYASTQFSSQGANTLDSLSGNASWTIDIWGKLRRTAEANRASAEASQDSLQAALLSAQATLAQSYLQLRVLDDDARMLAQTLVADQHTLDITVNLYHAGVSTPADVALSVSQLKAVEATRVDLGVQRAQLVHAIALLIGQAPALFSLPETNVVPQLPTIPATVPSALLEHRPDIAAAERQMAAANAQIGVAEAAFFPALTLSGQSGYQGVNFPGLIAAPNQFWSVGPALAGTLFDGGILRAQKAQAVAAYNASVATYRQTVLTGFQEVEDDLASLRILAQENRVQTEAAAAAQTGLNFALNQYQAGMVSYTNVLIAQITTLSANKARLDVLGRELVASAGLVTALGGNWSAGQR</sequence>
<dbReference type="NCBIfam" id="TIGR01845">
    <property type="entry name" value="outer_NodT"/>
    <property type="match status" value="1"/>
</dbReference>
<evidence type="ECO:0000313" key="1">
    <source>
        <dbReference type="EMBL" id="CBI09464.1"/>
    </source>
</evidence>
<protein>
    <submittedName>
        <fullName evidence="1">Putative RND efflux system, outer membrane lipoprotein, NodT</fullName>
    </submittedName>
</protein>
<dbReference type="InterPro" id="IPR010131">
    <property type="entry name" value="MdtP/NodT-like"/>
</dbReference>
<reference evidence="1" key="1">
    <citation type="submission" date="2009-10" db="EMBL/GenBank/DDBJ databases">
        <title>Diversity of trophic interactions inside an arsenic-rich microbial ecosystem.</title>
        <authorList>
            <person name="Bertin P.N."/>
            <person name="Heinrich-Salmeron A."/>
            <person name="Pelletier E."/>
            <person name="Goulhen-Chollet F."/>
            <person name="Arsene-Ploetze F."/>
            <person name="Gallien S."/>
            <person name="Calteau A."/>
            <person name="Vallenet D."/>
            <person name="Casiot C."/>
            <person name="Chane-Woon-Ming B."/>
            <person name="Giloteaux L."/>
            <person name="Barakat M."/>
            <person name="Bonnefoy V."/>
            <person name="Bruneel O."/>
            <person name="Chandler M."/>
            <person name="Cleiss J."/>
            <person name="Duran R."/>
            <person name="Elbaz-Poulichet F."/>
            <person name="Fonknechten N."/>
            <person name="Lauga B."/>
            <person name="Mornico D."/>
            <person name="Ortet P."/>
            <person name="Schaeffer C."/>
            <person name="Siguier P."/>
            <person name="Alexander Thil Smith A."/>
            <person name="Van Dorsselaer A."/>
            <person name="Weissenbach J."/>
            <person name="Medigue C."/>
            <person name="Le Paslier D."/>
        </authorList>
    </citation>
    <scope>NUCLEOTIDE SEQUENCE</scope>
</reference>
<dbReference type="Gene3D" id="2.20.200.10">
    <property type="entry name" value="Outer membrane efflux proteins (OEP)"/>
    <property type="match status" value="1"/>
</dbReference>
<dbReference type="PANTHER" id="PTHR30203">
    <property type="entry name" value="OUTER MEMBRANE CATION EFFLUX PROTEIN"/>
    <property type="match status" value="1"/>
</dbReference>
<dbReference type="InterPro" id="IPR003423">
    <property type="entry name" value="OMP_efflux"/>
</dbReference>
<name>E6QQE3_9ZZZZ</name>
<accession>E6QQE3</accession>
<dbReference type="EMBL" id="CABR01000032">
    <property type="protein sequence ID" value="CBI09464.1"/>
    <property type="molecule type" value="Genomic_DNA"/>
</dbReference>
<dbReference type="Gene3D" id="1.20.1600.10">
    <property type="entry name" value="Outer membrane efflux proteins (OEP)"/>
    <property type="match status" value="1"/>
</dbReference>
<dbReference type="AlphaFoldDB" id="E6QQE3"/>
<dbReference type="PANTHER" id="PTHR30203:SF33">
    <property type="entry name" value="BLR4455 PROTEIN"/>
    <property type="match status" value="1"/>
</dbReference>